<proteinExistence type="predicted"/>
<evidence type="ECO:0000313" key="1">
    <source>
        <dbReference type="EMBL" id="SDY41662.1"/>
    </source>
</evidence>
<dbReference type="Pfam" id="PF08889">
    <property type="entry name" value="WbqC"/>
    <property type="match status" value="1"/>
</dbReference>
<name>A0A1H3JP04_9RHOB</name>
<gene>
    <name evidence="1" type="ORF">SAMN05444004_101395</name>
</gene>
<reference evidence="2" key="1">
    <citation type="submission" date="2016-10" db="EMBL/GenBank/DDBJ databases">
        <authorList>
            <person name="Varghese N."/>
            <person name="Submissions S."/>
        </authorList>
    </citation>
    <scope>NUCLEOTIDE SEQUENCE [LARGE SCALE GENOMIC DNA]</scope>
    <source>
        <strain evidence="2">DSM 100420</strain>
    </source>
</reference>
<dbReference type="EMBL" id="FNPX01000001">
    <property type="protein sequence ID" value="SDY41662.1"/>
    <property type="molecule type" value="Genomic_DNA"/>
</dbReference>
<accession>A0A1H3JP04</accession>
<organism evidence="1 2">
    <name type="scientific">Jannaschia faecimaris</name>
    <dbReference type="NCBI Taxonomy" id="1244108"/>
    <lineage>
        <taxon>Bacteria</taxon>
        <taxon>Pseudomonadati</taxon>
        <taxon>Pseudomonadota</taxon>
        <taxon>Alphaproteobacteria</taxon>
        <taxon>Rhodobacterales</taxon>
        <taxon>Roseobacteraceae</taxon>
        <taxon>Jannaschia</taxon>
    </lineage>
</organism>
<evidence type="ECO:0000313" key="2">
    <source>
        <dbReference type="Proteomes" id="UP000198914"/>
    </source>
</evidence>
<keyword evidence="2" id="KW-1185">Reference proteome</keyword>
<sequence length="226" mass="26003">MTRVAILQSNYIPWRGFFDLIRKVDHFVLYDTVQFTRRDWRNRNRISTTAGPIWLTIPVESTGKYYQRINETRVADPRWTETHLRSLRHGLGRAPQFKTWLAPRLEDWFGAIRDEKLLSNINRSLIAAVMAELGITTTLHSAQDLPEADGRSEQLLEICKALGTTTYVSGPAARSYLDEGLFQSQGVNVEWMDYPTYPTYRQTNGIHDPAVSILDTLAYLPPEQVF</sequence>
<dbReference type="STRING" id="1244108.SAMN05444004_101395"/>
<dbReference type="RefSeq" id="WP_092641454.1">
    <property type="nucleotide sequence ID" value="NZ_FNPX01000001.1"/>
</dbReference>
<dbReference type="Proteomes" id="UP000198914">
    <property type="component" value="Unassembled WGS sequence"/>
</dbReference>
<dbReference type="OrthoDB" id="3611744at2"/>
<dbReference type="AlphaFoldDB" id="A0A1H3JP04"/>
<protein>
    <submittedName>
        <fullName evidence="1">WbqC-like protein family protein</fullName>
    </submittedName>
</protein>
<dbReference type="InterPro" id="IPR014985">
    <property type="entry name" value="WbqC"/>
</dbReference>